<feature type="compositionally biased region" description="Polar residues" evidence="1">
    <location>
        <begin position="227"/>
        <end position="244"/>
    </location>
</feature>
<sequence>MSKLSHSCTGVRFTFDVTPALLVQWSLPSYRNLRARRSSVSEIGAVANKGTIRTKAFVTSEVPLNSELGTITVLETWTKDDSHVTPKGCQGIEGYGRVSSLLTDTMISMYRHTQSHNPSRDGTASTLSHALGWNTKEKVAILRETFAKLFPMALHSNNRSDSRETHGEAPHAPKTPGHKGSKLLLKTLSKRLKYGDEKKEPQSPNKKGEEAGNSPKRISVGAWGHAQVTTQEDPQDRCTWQTAQ</sequence>
<feature type="region of interest" description="Disordered" evidence="1">
    <location>
        <begin position="157"/>
        <end position="244"/>
    </location>
</feature>
<accession>A0A7J0DRR4</accession>
<dbReference type="Proteomes" id="UP000585474">
    <property type="component" value="Unassembled WGS sequence"/>
</dbReference>
<keyword evidence="3" id="KW-1185">Reference proteome</keyword>
<feature type="compositionally biased region" description="Basic and acidic residues" evidence="1">
    <location>
        <begin position="193"/>
        <end position="210"/>
    </location>
</feature>
<dbReference type="EMBL" id="BJWL01000363">
    <property type="protein sequence ID" value="GFS41085.1"/>
    <property type="molecule type" value="Genomic_DNA"/>
</dbReference>
<dbReference type="OrthoDB" id="10554172at2759"/>
<reference evidence="3" key="1">
    <citation type="submission" date="2019-07" db="EMBL/GenBank/DDBJ databases">
        <title>De Novo Assembly of kiwifruit Actinidia rufa.</title>
        <authorList>
            <person name="Sugita-Konishi S."/>
            <person name="Sato K."/>
            <person name="Mori E."/>
            <person name="Abe Y."/>
            <person name="Kisaki G."/>
            <person name="Hamano K."/>
            <person name="Suezawa K."/>
            <person name="Otani M."/>
            <person name="Fukuda T."/>
            <person name="Manabe T."/>
            <person name="Gomi K."/>
            <person name="Tabuchi M."/>
            <person name="Akimitsu K."/>
            <person name="Kataoka I."/>
        </authorList>
    </citation>
    <scope>NUCLEOTIDE SEQUENCE [LARGE SCALE GENOMIC DNA]</scope>
    <source>
        <strain evidence="3">cv. Fuchu</strain>
    </source>
</reference>
<dbReference type="AlphaFoldDB" id="A0A7J0DRR4"/>
<evidence type="ECO:0000313" key="3">
    <source>
        <dbReference type="Proteomes" id="UP000585474"/>
    </source>
</evidence>
<comment type="caution">
    <text evidence="2">The sequence shown here is derived from an EMBL/GenBank/DDBJ whole genome shotgun (WGS) entry which is preliminary data.</text>
</comment>
<protein>
    <submittedName>
        <fullName evidence="2">Uncharacterized protein</fullName>
    </submittedName>
</protein>
<evidence type="ECO:0000313" key="2">
    <source>
        <dbReference type="EMBL" id="GFS41085.1"/>
    </source>
</evidence>
<gene>
    <name evidence="2" type="ORF">Acr_00g0072200</name>
</gene>
<feature type="compositionally biased region" description="Basic and acidic residues" evidence="1">
    <location>
        <begin position="158"/>
        <end position="171"/>
    </location>
</feature>
<proteinExistence type="predicted"/>
<organism evidence="2 3">
    <name type="scientific">Actinidia rufa</name>
    <dbReference type="NCBI Taxonomy" id="165716"/>
    <lineage>
        <taxon>Eukaryota</taxon>
        <taxon>Viridiplantae</taxon>
        <taxon>Streptophyta</taxon>
        <taxon>Embryophyta</taxon>
        <taxon>Tracheophyta</taxon>
        <taxon>Spermatophyta</taxon>
        <taxon>Magnoliopsida</taxon>
        <taxon>eudicotyledons</taxon>
        <taxon>Gunneridae</taxon>
        <taxon>Pentapetalae</taxon>
        <taxon>asterids</taxon>
        <taxon>Ericales</taxon>
        <taxon>Actinidiaceae</taxon>
        <taxon>Actinidia</taxon>
    </lineage>
</organism>
<name>A0A7J0DRR4_9ERIC</name>
<evidence type="ECO:0000256" key="1">
    <source>
        <dbReference type="SAM" id="MobiDB-lite"/>
    </source>
</evidence>